<dbReference type="EMBL" id="GGEC01091483">
    <property type="protein sequence ID" value="MBX71967.1"/>
    <property type="molecule type" value="Transcribed_RNA"/>
</dbReference>
<name>A0A2P2QYD6_RHIMU</name>
<protein>
    <submittedName>
        <fullName evidence="1">Uncharacterized protein</fullName>
    </submittedName>
</protein>
<sequence length="41" mass="4602">MPSIVTRFKLETYLVPASNLLLILPSQISKLYLDKGLPTQV</sequence>
<dbReference type="AlphaFoldDB" id="A0A2P2QYD6"/>
<reference evidence="1" key="1">
    <citation type="submission" date="2018-02" db="EMBL/GenBank/DDBJ databases">
        <title>Rhizophora mucronata_Transcriptome.</title>
        <authorList>
            <person name="Meera S.P."/>
            <person name="Sreeshan A."/>
            <person name="Augustine A."/>
        </authorList>
    </citation>
    <scope>NUCLEOTIDE SEQUENCE</scope>
    <source>
        <tissue evidence="1">Leaf</tissue>
    </source>
</reference>
<organism evidence="1">
    <name type="scientific">Rhizophora mucronata</name>
    <name type="common">Asiatic mangrove</name>
    <dbReference type="NCBI Taxonomy" id="61149"/>
    <lineage>
        <taxon>Eukaryota</taxon>
        <taxon>Viridiplantae</taxon>
        <taxon>Streptophyta</taxon>
        <taxon>Embryophyta</taxon>
        <taxon>Tracheophyta</taxon>
        <taxon>Spermatophyta</taxon>
        <taxon>Magnoliopsida</taxon>
        <taxon>eudicotyledons</taxon>
        <taxon>Gunneridae</taxon>
        <taxon>Pentapetalae</taxon>
        <taxon>rosids</taxon>
        <taxon>fabids</taxon>
        <taxon>Malpighiales</taxon>
        <taxon>Rhizophoraceae</taxon>
        <taxon>Rhizophora</taxon>
    </lineage>
</organism>
<accession>A0A2P2QYD6</accession>
<proteinExistence type="predicted"/>
<evidence type="ECO:0000313" key="1">
    <source>
        <dbReference type="EMBL" id="MBX71967.1"/>
    </source>
</evidence>